<evidence type="ECO:0000256" key="2">
    <source>
        <dbReference type="ARBA" id="ARBA00022723"/>
    </source>
</evidence>
<evidence type="ECO:0000313" key="9">
    <source>
        <dbReference type="Proteomes" id="UP000829720"/>
    </source>
</evidence>
<evidence type="ECO:0000256" key="5">
    <source>
        <dbReference type="ARBA" id="ARBA00022833"/>
    </source>
</evidence>
<protein>
    <submittedName>
        <fullName evidence="8">Uncharacterized protein</fullName>
    </submittedName>
</protein>
<name>A0A8T3DVV9_9TELE</name>
<evidence type="ECO:0000256" key="4">
    <source>
        <dbReference type="ARBA" id="ARBA00022771"/>
    </source>
</evidence>
<dbReference type="EMBL" id="JAERUA010000005">
    <property type="protein sequence ID" value="KAI1899964.1"/>
    <property type="molecule type" value="Genomic_DNA"/>
</dbReference>
<keyword evidence="2" id="KW-0479">Metal-binding</keyword>
<evidence type="ECO:0000256" key="6">
    <source>
        <dbReference type="ARBA" id="ARBA00023242"/>
    </source>
</evidence>
<comment type="subcellular location">
    <subcellularLocation>
        <location evidence="1">Nucleus</location>
    </subcellularLocation>
</comment>
<dbReference type="OrthoDB" id="3214149at2759"/>
<dbReference type="PANTHER" id="PTHR45718">
    <property type="entry name" value="TRANSCRIPTIONAL ACTIVATOR CUBITUS INTERRUPTUS"/>
    <property type="match status" value="1"/>
</dbReference>
<keyword evidence="5" id="KW-0862">Zinc</keyword>
<dbReference type="GO" id="GO:0000978">
    <property type="term" value="F:RNA polymerase II cis-regulatory region sequence-specific DNA binding"/>
    <property type="evidence" value="ECO:0007669"/>
    <property type="project" value="TreeGrafter"/>
</dbReference>
<feature type="region of interest" description="Disordered" evidence="7">
    <location>
        <begin position="1"/>
        <end position="56"/>
    </location>
</feature>
<reference evidence="8" key="1">
    <citation type="submission" date="2021-01" db="EMBL/GenBank/DDBJ databases">
        <authorList>
            <person name="Zahm M."/>
            <person name="Roques C."/>
            <person name="Cabau C."/>
            <person name="Klopp C."/>
            <person name="Donnadieu C."/>
            <person name="Jouanno E."/>
            <person name="Lampietro C."/>
            <person name="Louis A."/>
            <person name="Herpin A."/>
            <person name="Echchiki A."/>
            <person name="Berthelot C."/>
            <person name="Parey E."/>
            <person name="Roest-Crollius H."/>
            <person name="Braasch I."/>
            <person name="Postlethwait J."/>
            <person name="Bobe J."/>
            <person name="Montfort J."/>
            <person name="Bouchez O."/>
            <person name="Begum T."/>
            <person name="Mejri S."/>
            <person name="Adams A."/>
            <person name="Chen W.-J."/>
            <person name="Guiguen Y."/>
        </authorList>
    </citation>
    <scope>NUCLEOTIDE SEQUENCE</scope>
    <source>
        <tissue evidence="8">Blood</tissue>
    </source>
</reference>
<keyword evidence="9" id="KW-1185">Reference proteome</keyword>
<proteinExistence type="predicted"/>
<evidence type="ECO:0000313" key="8">
    <source>
        <dbReference type="EMBL" id="KAI1899964.1"/>
    </source>
</evidence>
<dbReference type="GO" id="GO:0007224">
    <property type="term" value="P:smoothened signaling pathway"/>
    <property type="evidence" value="ECO:0007669"/>
    <property type="project" value="TreeGrafter"/>
</dbReference>
<organism evidence="8 9">
    <name type="scientific">Albula goreensis</name>
    <dbReference type="NCBI Taxonomy" id="1534307"/>
    <lineage>
        <taxon>Eukaryota</taxon>
        <taxon>Metazoa</taxon>
        <taxon>Chordata</taxon>
        <taxon>Craniata</taxon>
        <taxon>Vertebrata</taxon>
        <taxon>Euteleostomi</taxon>
        <taxon>Actinopterygii</taxon>
        <taxon>Neopterygii</taxon>
        <taxon>Teleostei</taxon>
        <taxon>Albuliformes</taxon>
        <taxon>Albulidae</taxon>
        <taxon>Albula</taxon>
    </lineage>
</organism>
<comment type="caution">
    <text evidence="8">The sequence shown here is derived from an EMBL/GenBank/DDBJ whole genome shotgun (WGS) entry which is preliminary data.</text>
</comment>
<keyword evidence="4" id="KW-0863">Zinc-finger</keyword>
<feature type="compositionally biased region" description="Polar residues" evidence="7">
    <location>
        <begin position="201"/>
        <end position="210"/>
    </location>
</feature>
<dbReference type="PANTHER" id="PTHR45718:SF2">
    <property type="entry name" value="ZINC FINGER PROTEIN GLI1"/>
    <property type="match status" value="1"/>
</dbReference>
<evidence type="ECO:0000256" key="1">
    <source>
        <dbReference type="ARBA" id="ARBA00004123"/>
    </source>
</evidence>
<dbReference type="GO" id="GO:0008270">
    <property type="term" value="F:zinc ion binding"/>
    <property type="evidence" value="ECO:0007669"/>
    <property type="project" value="UniProtKB-KW"/>
</dbReference>
<sequence length="247" mass="26253">MPVDMQPHQGLYQFESAPNQPSRGLTPLGSSAYIDASSLRHPAHNDQPPDGRSMYNPLTPNMTPGPCMDPFIRPPPVHPPHGMLGHRGLPPSEGGNGSTYCSQNNLMSSHHSFALGQPAMEHIAAGDGSRFSTPRSMLKLSKKRALSISPLSDASVDLQTVIRTSPNSLVAFVNSRCGPNSAGSYGHLSVSTMSPSMGYSNSMNYQSRPPSNVYGGEPPLGHPLDLATRPAWYPTIPASTAPQSTAT</sequence>
<dbReference type="Proteomes" id="UP000829720">
    <property type="component" value="Unassembled WGS sequence"/>
</dbReference>
<dbReference type="GO" id="GO:0005634">
    <property type="term" value="C:nucleus"/>
    <property type="evidence" value="ECO:0007669"/>
    <property type="project" value="UniProtKB-SubCell"/>
</dbReference>
<accession>A0A8T3DVV9</accession>
<evidence type="ECO:0000256" key="3">
    <source>
        <dbReference type="ARBA" id="ARBA00022737"/>
    </source>
</evidence>
<feature type="region of interest" description="Disordered" evidence="7">
    <location>
        <begin position="201"/>
        <end position="221"/>
    </location>
</feature>
<dbReference type="GO" id="GO:0000981">
    <property type="term" value="F:DNA-binding transcription factor activity, RNA polymerase II-specific"/>
    <property type="evidence" value="ECO:0007669"/>
    <property type="project" value="TreeGrafter"/>
</dbReference>
<gene>
    <name evidence="8" type="ORF">AGOR_G00067350</name>
</gene>
<keyword evidence="3" id="KW-0677">Repeat</keyword>
<keyword evidence="6" id="KW-0539">Nucleus</keyword>
<dbReference type="AlphaFoldDB" id="A0A8T3DVV9"/>
<dbReference type="InterPro" id="IPR043359">
    <property type="entry name" value="GLI-like"/>
</dbReference>
<evidence type="ECO:0000256" key="7">
    <source>
        <dbReference type="SAM" id="MobiDB-lite"/>
    </source>
</evidence>